<dbReference type="AlphaFoldDB" id="A0A0F7ZSM8"/>
<reference evidence="1 2" key="1">
    <citation type="journal article" date="2014" name="Genome Biol. Evol.">
        <title>Comparative genomics and transcriptomics analyses reveal divergent lifestyle features of nematode endoparasitic fungus Hirsutella minnesotensis.</title>
        <authorList>
            <person name="Lai Y."/>
            <person name="Liu K."/>
            <person name="Zhang X."/>
            <person name="Zhang X."/>
            <person name="Li K."/>
            <person name="Wang N."/>
            <person name="Shu C."/>
            <person name="Wu Y."/>
            <person name="Wang C."/>
            <person name="Bushley K.E."/>
            <person name="Xiang M."/>
            <person name="Liu X."/>
        </authorList>
    </citation>
    <scope>NUCLEOTIDE SEQUENCE [LARGE SCALE GENOMIC DNA]</scope>
    <source>
        <strain evidence="1 2">3608</strain>
    </source>
</reference>
<protein>
    <submittedName>
        <fullName evidence="1">Uncharacterized protein</fullName>
    </submittedName>
</protein>
<sequence>MAFTPADDYLVTSLQGVSQSARDVNNALANWGGDYLGLLNIVEKSRGIVAAAVAVVLPITRNPPTDDILQARQKAAKSLAEDVNVTLNSGIAAKPKVENLTIPMKPTIAAVLKSAQAGFSALGKVYLEDFPAEQKDANQAIFTGINDDLQKCLDAYQS</sequence>
<evidence type="ECO:0000313" key="1">
    <source>
        <dbReference type="EMBL" id="KJZ71638.1"/>
    </source>
</evidence>
<dbReference type="EMBL" id="KQ030567">
    <property type="protein sequence ID" value="KJZ71638.1"/>
    <property type="molecule type" value="Genomic_DNA"/>
</dbReference>
<proteinExistence type="predicted"/>
<evidence type="ECO:0000313" key="2">
    <source>
        <dbReference type="Proteomes" id="UP000054481"/>
    </source>
</evidence>
<dbReference type="Proteomes" id="UP000054481">
    <property type="component" value="Unassembled WGS sequence"/>
</dbReference>
<accession>A0A0F7ZSM8</accession>
<organism evidence="1 2">
    <name type="scientific">Hirsutella minnesotensis 3608</name>
    <dbReference type="NCBI Taxonomy" id="1043627"/>
    <lineage>
        <taxon>Eukaryota</taxon>
        <taxon>Fungi</taxon>
        <taxon>Dikarya</taxon>
        <taxon>Ascomycota</taxon>
        <taxon>Pezizomycotina</taxon>
        <taxon>Sordariomycetes</taxon>
        <taxon>Hypocreomycetidae</taxon>
        <taxon>Hypocreales</taxon>
        <taxon>Ophiocordycipitaceae</taxon>
        <taxon>Hirsutella</taxon>
    </lineage>
</organism>
<dbReference type="OrthoDB" id="2422134at2759"/>
<gene>
    <name evidence="1" type="ORF">HIM_08950</name>
</gene>
<name>A0A0F7ZSM8_9HYPO</name>
<dbReference type="Gene3D" id="1.20.1280.140">
    <property type="match status" value="1"/>
</dbReference>
<keyword evidence="2" id="KW-1185">Reference proteome</keyword>